<dbReference type="NCBIfam" id="NF002073">
    <property type="entry name" value="PRK00913.1-2"/>
    <property type="match status" value="1"/>
</dbReference>
<dbReference type="GO" id="GO:0070006">
    <property type="term" value="F:metalloaminopeptidase activity"/>
    <property type="evidence" value="ECO:0007669"/>
    <property type="project" value="InterPro"/>
</dbReference>
<dbReference type="PANTHER" id="PTHR11963">
    <property type="entry name" value="LEUCINE AMINOPEPTIDASE-RELATED"/>
    <property type="match status" value="1"/>
</dbReference>
<feature type="binding site" evidence="8">
    <location>
        <position position="345"/>
    </location>
    <ligand>
        <name>Mn(2+)</name>
        <dbReference type="ChEBI" id="CHEBI:29035"/>
        <label>1</label>
    </ligand>
</feature>
<feature type="binding site" evidence="8">
    <location>
        <position position="286"/>
    </location>
    <ligand>
        <name>Mn(2+)</name>
        <dbReference type="ChEBI" id="CHEBI:29035"/>
        <label>2</label>
    </ligand>
</feature>
<comment type="caution">
    <text evidence="11">The sequence shown here is derived from an EMBL/GenBank/DDBJ whole genome shotgun (WGS) entry which is preliminary data.</text>
</comment>
<dbReference type="InterPro" id="IPR043472">
    <property type="entry name" value="Macro_dom-like"/>
</dbReference>
<gene>
    <name evidence="8 11" type="primary">pepA</name>
    <name evidence="11" type="ORF">Cva_01452</name>
</gene>
<dbReference type="EC" id="3.4.11.10" evidence="8"/>
<keyword evidence="5 8" id="KW-0645">Protease</keyword>
<dbReference type="PRINTS" id="PR00481">
    <property type="entry name" value="LAMNOPPTDASE"/>
</dbReference>
<feature type="binding site" evidence="8">
    <location>
        <position position="347"/>
    </location>
    <ligand>
        <name>Mn(2+)</name>
        <dbReference type="ChEBI" id="CHEBI:29035"/>
        <label>1</label>
    </ligand>
</feature>
<dbReference type="EMBL" id="BBVC01000091">
    <property type="protein sequence ID" value="GAO98783.1"/>
    <property type="molecule type" value="Genomic_DNA"/>
</dbReference>
<comment type="catalytic activity">
    <reaction evidence="1 8">
        <text>Release of an N-terminal amino acid, Xaa-|-Yaa-, in which Xaa is preferably Leu, but may be other amino acids including Pro although not Arg or Lys, and Yaa may be Pro. Amino acid amides and methyl esters are also readily hydrolyzed, but rates on arylamides are exceedingly low.</text>
        <dbReference type="EC" id="3.4.11.1"/>
    </reaction>
</comment>
<feature type="binding site" evidence="8">
    <location>
        <position position="263"/>
    </location>
    <ligand>
        <name>Mn(2+)</name>
        <dbReference type="ChEBI" id="CHEBI:29035"/>
        <label>2</label>
    </ligand>
</feature>
<evidence type="ECO:0000256" key="3">
    <source>
        <dbReference type="ARBA" id="ARBA00009528"/>
    </source>
</evidence>
<feature type="binding site" evidence="8">
    <location>
        <position position="347"/>
    </location>
    <ligand>
        <name>Mn(2+)</name>
        <dbReference type="ChEBI" id="CHEBI:29035"/>
        <label>2</label>
    </ligand>
</feature>
<evidence type="ECO:0000256" key="2">
    <source>
        <dbReference type="ARBA" id="ARBA00000967"/>
    </source>
</evidence>
<keyword evidence="7 8" id="KW-0464">Manganese</keyword>
<dbReference type="Gene3D" id="3.40.630.10">
    <property type="entry name" value="Zn peptidases"/>
    <property type="match status" value="1"/>
</dbReference>
<comment type="cofactor">
    <cofactor evidence="8">
        <name>Mn(2+)</name>
        <dbReference type="ChEBI" id="CHEBI:29035"/>
    </cofactor>
    <text evidence="8">Binds 2 manganese ions per subunit.</text>
</comment>
<dbReference type="Pfam" id="PF02789">
    <property type="entry name" value="Peptidase_M17_N"/>
    <property type="match status" value="1"/>
</dbReference>
<evidence type="ECO:0000256" key="1">
    <source>
        <dbReference type="ARBA" id="ARBA00000135"/>
    </source>
</evidence>
<sequence>MLNIIFQQKTSQVGGALALACFETQNLSEEAQVFDQAQQGLLKNALKTNRFKGKKNEILILTAPSHTTYSRIILFGLGKADALSIETLQDAGGTLIAALRPTPDTNLEIHLGALTANRYKASDIAAHMAFGAQMRYWRFDKYRTKEEADKKPALQSVAVILPEAEMARKTHEPLEQVAHGVCLTRELITEPPNVIYPASYADRLQELKKLGVVVEVLNQSDLEKLGMGALLGVAQGSTREARVVVLQWMGGKKDQKPLAFVGKGVTFDTGGICLKPSAGMNDMKYDMGGSAVVAGLIRALAGRKAKVNAVGVLGLVENMPSGSAQRPSDVVKSMSGQTIEVLDTDAEGRLVLADVLWYAQDRFKPELMIDLATLTGAIGIALGEHYAGLFSNDDGLCDHLRKAGECVGERLWRLPLGEKYDNEINSDIADVKNLGPRGKGGSITAAQFLSRFVNNVPWAHLDIASVTWSDKGLAIAEKGATGYGVRLLNQFILDCHES</sequence>
<feature type="domain" description="Peptidase M17 leucyl aminopeptidase N-terminal" evidence="10">
    <location>
        <begin position="19"/>
        <end position="145"/>
    </location>
</feature>
<evidence type="ECO:0000256" key="6">
    <source>
        <dbReference type="ARBA" id="ARBA00022801"/>
    </source>
</evidence>
<accession>A0A0K8MEW9</accession>
<dbReference type="GO" id="GO:0005737">
    <property type="term" value="C:cytoplasm"/>
    <property type="evidence" value="ECO:0007669"/>
    <property type="project" value="UniProtKB-SubCell"/>
</dbReference>
<dbReference type="HAMAP" id="MF_00181">
    <property type="entry name" value="Cytosol_peptidase_M17"/>
    <property type="match status" value="1"/>
</dbReference>
<evidence type="ECO:0000256" key="8">
    <source>
        <dbReference type="HAMAP-Rule" id="MF_00181"/>
    </source>
</evidence>
<evidence type="ECO:0000256" key="4">
    <source>
        <dbReference type="ARBA" id="ARBA00022438"/>
    </source>
</evidence>
<keyword evidence="8" id="KW-0963">Cytoplasm</keyword>
<dbReference type="InterPro" id="IPR000819">
    <property type="entry name" value="Peptidase_M17_C"/>
</dbReference>
<comment type="catalytic activity">
    <reaction evidence="2 8">
        <text>Release of an N-terminal amino acid, preferentially leucine, but not glutamic or aspartic acids.</text>
        <dbReference type="EC" id="3.4.11.10"/>
    </reaction>
</comment>
<dbReference type="STRING" id="1629334.Cva_01452"/>
<evidence type="ECO:0000259" key="10">
    <source>
        <dbReference type="Pfam" id="PF02789"/>
    </source>
</evidence>
<name>A0A0K8MEW9_9PROT</name>
<dbReference type="NCBIfam" id="NF002074">
    <property type="entry name" value="PRK00913.1-4"/>
    <property type="match status" value="1"/>
</dbReference>
<dbReference type="NCBIfam" id="NF002077">
    <property type="entry name" value="PRK00913.2-4"/>
    <property type="match status" value="1"/>
</dbReference>
<evidence type="ECO:0000259" key="9">
    <source>
        <dbReference type="Pfam" id="PF00883"/>
    </source>
</evidence>
<feature type="binding site" evidence="8">
    <location>
        <position position="268"/>
    </location>
    <ligand>
        <name>Mn(2+)</name>
        <dbReference type="ChEBI" id="CHEBI:29035"/>
        <label>2</label>
    </ligand>
</feature>
<feature type="active site" evidence="8">
    <location>
        <position position="275"/>
    </location>
</feature>
<dbReference type="PANTHER" id="PTHR11963:SF23">
    <property type="entry name" value="CYTOSOL AMINOPEPTIDASE"/>
    <property type="match status" value="1"/>
</dbReference>
<evidence type="ECO:0000313" key="11">
    <source>
        <dbReference type="EMBL" id="GAO98783.1"/>
    </source>
</evidence>
<comment type="subcellular location">
    <subcellularLocation>
        <location evidence="8">Cytoplasm</location>
    </subcellularLocation>
</comment>
<dbReference type="SUPFAM" id="SSF53187">
    <property type="entry name" value="Zn-dependent exopeptidases"/>
    <property type="match status" value="1"/>
</dbReference>
<dbReference type="GO" id="GO:0006508">
    <property type="term" value="P:proteolysis"/>
    <property type="evidence" value="ECO:0007669"/>
    <property type="project" value="UniProtKB-KW"/>
</dbReference>
<organism evidence="11 12">
    <name type="scientific">Caedimonas varicaedens</name>
    <dbReference type="NCBI Taxonomy" id="1629334"/>
    <lineage>
        <taxon>Bacteria</taxon>
        <taxon>Pseudomonadati</taxon>
        <taxon>Pseudomonadota</taxon>
        <taxon>Alphaproteobacteria</taxon>
        <taxon>Holosporales</taxon>
        <taxon>Caedimonadaceae</taxon>
        <taxon>Caedimonas</taxon>
    </lineage>
</organism>
<dbReference type="Pfam" id="PF00883">
    <property type="entry name" value="Peptidase_M17"/>
    <property type="match status" value="1"/>
</dbReference>
<dbReference type="SUPFAM" id="SSF52949">
    <property type="entry name" value="Macro domain-like"/>
    <property type="match status" value="1"/>
</dbReference>
<keyword evidence="4 8" id="KW-0031">Aminopeptidase</keyword>
<dbReference type="OrthoDB" id="9809354at2"/>
<dbReference type="Gene3D" id="3.40.220.10">
    <property type="entry name" value="Leucine Aminopeptidase, subunit E, domain 1"/>
    <property type="match status" value="1"/>
</dbReference>
<dbReference type="AlphaFoldDB" id="A0A0K8MEW9"/>
<dbReference type="NCBIfam" id="NF002075">
    <property type="entry name" value="PRK00913.2-2"/>
    <property type="match status" value="1"/>
</dbReference>
<dbReference type="GO" id="GO:0030145">
    <property type="term" value="F:manganese ion binding"/>
    <property type="evidence" value="ECO:0007669"/>
    <property type="project" value="UniProtKB-UniRule"/>
</dbReference>
<dbReference type="EC" id="3.4.11.1" evidence="8"/>
<comment type="function">
    <text evidence="8">Presumably involved in the processing and regular turnover of intracellular proteins. Catalyzes the removal of unsubstituted N-terminal amino acids from various peptides.</text>
</comment>
<evidence type="ECO:0000256" key="5">
    <source>
        <dbReference type="ARBA" id="ARBA00022670"/>
    </source>
</evidence>
<dbReference type="InterPro" id="IPR023042">
    <property type="entry name" value="Peptidase_M17_leu_NH2_pept"/>
</dbReference>
<proteinExistence type="inferred from homology"/>
<protein>
    <recommendedName>
        <fullName evidence="8">Probable cytosol aminopeptidase</fullName>
        <ecNumber evidence="8">3.4.11.1</ecNumber>
    </recommendedName>
    <alternativeName>
        <fullName evidence="8">Leucine aminopeptidase</fullName>
        <shortName evidence="8">LAP</shortName>
        <ecNumber evidence="8">3.4.11.10</ecNumber>
    </alternativeName>
    <alternativeName>
        <fullName evidence="8">Leucyl aminopeptidase</fullName>
    </alternativeName>
</protein>
<feature type="binding site" evidence="8">
    <location>
        <position position="268"/>
    </location>
    <ligand>
        <name>Mn(2+)</name>
        <dbReference type="ChEBI" id="CHEBI:29035"/>
        <label>1</label>
    </ligand>
</feature>
<dbReference type="InterPro" id="IPR011356">
    <property type="entry name" value="Leucine_aapep/pepB"/>
</dbReference>
<evidence type="ECO:0000313" key="12">
    <source>
        <dbReference type="Proteomes" id="UP000036771"/>
    </source>
</evidence>
<dbReference type="Proteomes" id="UP000036771">
    <property type="component" value="Unassembled WGS sequence"/>
</dbReference>
<dbReference type="CDD" id="cd00433">
    <property type="entry name" value="Peptidase_M17"/>
    <property type="match status" value="1"/>
</dbReference>
<evidence type="ECO:0000256" key="7">
    <source>
        <dbReference type="ARBA" id="ARBA00023211"/>
    </source>
</evidence>
<dbReference type="InterPro" id="IPR008283">
    <property type="entry name" value="Peptidase_M17_N"/>
</dbReference>
<feature type="domain" description="Cytosol aminopeptidase" evidence="9">
    <location>
        <begin position="183"/>
        <end position="488"/>
    </location>
</feature>
<keyword evidence="8" id="KW-0479">Metal-binding</keyword>
<comment type="similarity">
    <text evidence="3 8">Belongs to the peptidase M17 family.</text>
</comment>
<reference evidence="11 12" key="1">
    <citation type="submission" date="2015-03" db="EMBL/GenBank/DDBJ databases">
        <title>Caedibacter varicaedens, whole genome shotgun sequence.</title>
        <authorList>
            <person name="Suzuki H."/>
            <person name="Dapper A.L."/>
            <person name="Gibson A.K."/>
            <person name="Jackson C."/>
            <person name="Lee H."/>
            <person name="Pejaver V.R."/>
            <person name="Doak T."/>
            <person name="Lynch M."/>
        </authorList>
    </citation>
    <scope>NUCLEOTIDE SEQUENCE [LARGE SCALE GENOMIC DNA]</scope>
</reference>
<feature type="active site" evidence="8">
    <location>
        <position position="349"/>
    </location>
</feature>
<keyword evidence="6 8" id="KW-0378">Hydrolase</keyword>
<keyword evidence="12" id="KW-1185">Reference proteome</keyword>